<dbReference type="EMBL" id="OE001231">
    <property type="protein sequence ID" value="CAD7456313.1"/>
    <property type="molecule type" value="Genomic_DNA"/>
</dbReference>
<dbReference type="AlphaFoldDB" id="A0A7R9FMS1"/>
<reference evidence="1" key="1">
    <citation type="submission" date="2020-11" db="EMBL/GenBank/DDBJ databases">
        <authorList>
            <person name="Tran Van P."/>
        </authorList>
    </citation>
    <scope>NUCLEOTIDE SEQUENCE</scope>
</reference>
<organism evidence="1">
    <name type="scientific">Timema tahoe</name>
    <dbReference type="NCBI Taxonomy" id="61484"/>
    <lineage>
        <taxon>Eukaryota</taxon>
        <taxon>Metazoa</taxon>
        <taxon>Ecdysozoa</taxon>
        <taxon>Arthropoda</taxon>
        <taxon>Hexapoda</taxon>
        <taxon>Insecta</taxon>
        <taxon>Pterygota</taxon>
        <taxon>Neoptera</taxon>
        <taxon>Polyneoptera</taxon>
        <taxon>Phasmatodea</taxon>
        <taxon>Timematodea</taxon>
        <taxon>Timematoidea</taxon>
        <taxon>Timematidae</taxon>
        <taxon>Timema</taxon>
    </lineage>
</organism>
<name>A0A7R9FMS1_9NEOP</name>
<gene>
    <name evidence="1" type="ORF">TTEB3V08_LOCUS4345</name>
</gene>
<accession>A0A7R9FMS1</accession>
<evidence type="ECO:0000313" key="1">
    <source>
        <dbReference type="EMBL" id="CAD7456313.1"/>
    </source>
</evidence>
<protein>
    <submittedName>
        <fullName evidence="1">Uncharacterized protein</fullName>
    </submittedName>
</protein>
<proteinExistence type="predicted"/>
<sequence length="180" mass="20274">MCWSHCGIPHTSLSALINRRLVGTPFFLSDNFALYSSRLHCVQRVYKFRASWLSRQFISYLALCKEGRGWERWNGGRLLGSLKIKFTTAPRRLRVDLVPCLTTSGVSWSLTNCVYSLSPFDQSHIDSVLHMGIHLLCTAFVSYARRHENSAFSKYTGSKGPLYANAAVNFTAAVLKNMSS</sequence>